<dbReference type="EMBL" id="JANCLT010000024">
    <property type="protein sequence ID" value="MCP8971314.1"/>
    <property type="molecule type" value="Genomic_DNA"/>
</dbReference>
<keyword evidence="1" id="KW-1133">Transmembrane helix</keyword>
<comment type="caution">
    <text evidence="2">The sequence shown here is derived from an EMBL/GenBank/DDBJ whole genome shotgun (WGS) entry which is preliminary data.</text>
</comment>
<accession>A0AA41XDE3</accession>
<feature type="transmembrane region" description="Helical" evidence="1">
    <location>
        <begin position="6"/>
        <end position="23"/>
    </location>
</feature>
<evidence type="ECO:0000256" key="1">
    <source>
        <dbReference type="SAM" id="Phobius"/>
    </source>
</evidence>
<evidence type="ECO:0000313" key="3">
    <source>
        <dbReference type="Proteomes" id="UP001156102"/>
    </source>
</evidence>
<dbReference type="Proteomes" id="UP001156102">
    <property type="component" value="Unassembled WGS sequence"/>
</dbReference>
<sequence>MKYIIFILFIILLGYLGWRNLYGKERKRELVVFVSLLLYGAYVGVAGMGGFPYLNMITPFEMMLQPIGEGLELILGVKK</sequence>
<keyword evidence="1" id="KW-0472">Membrane</keyword>
<keyword evidence="1" id="KW-0812">Transmembrane</keyword>
<feature type="transmembrane region" description="Helical" evidence="1">
    <location>
        <begin position="30"/>
        <end position="54"/>
    </location>
</feature>
<keyword evidence="3" id="KW-1185">Reference proteome</keyword>
<protein>
    <submittedName>
        <fullName evidence="2">Uncharacterized protein</fullName>
    </submittedName>
</protein>
<evidence type="ECO:0000313" key="2">
    <source>
        <dbReference type="EMBL" id="MCP8971314.1"/>
    </source>
</evidence>
<name>A0AA41XDE3_9BACI</name>
<gene>
    <name evidence="2" type="ORF">NK662_22610</name>
</gene>
<dbReference type="AlphaFoldDB" id="A0AA41XDE3"/>
<organism evidence="2 3">
    <name type="scientific">Ectobacillus ponti</name>
    <dbReference type="NCBI Taxonomy" id="2961894"/>
    <lineage>
        <taxon>Bacteria</taxon>
        <taxon>Bacillati</taxon>
        <taxon>Bacillota</taxon>
        <taxon>Bacilli</taxon>
        <taxon>Bacillales</taxon>
        <taxon>Bacillaceae</taxon>
        <taxon>Ectobacillus</taxon>
    </lineage>
</organism>
<proteinExistence type="predicted"/>
<dbReference type="RefSeq" id="WP_254761243.1">
    <property type="nucleotide sequence ID" value="NZ_JANCLT010000024.1"/>
</dbReference>
<reference evidence="2" key="1">
    <citation type="submission" date="2022-07" db="EMBL/GenBank/DDBJ databases">
        <authorList>
            <person name="Li W.-J."/>
            <person name="Deng Q.-Q."/>
        </authorList>
    </citation>
    <scope>NUCLEOTIDE SEQUENCE</scope>
    <source>
        <strain evidence="2">SYSU M60031</strain>
    </source>
</reference>